<reference evidence="1 2" key="1">
    <citation type="submission" date="2022-09" db="EMBL/GenBank/DDBJ databases">
        <authorList>
            <person name="Han X.L."/>
            <person name="Wang Q."/>
            <person name="Lu T."/>
        </authorList>
    </citation>
    <scope>NUCLEOTIDE SEQUENCE [LARGE SCALE GENOMIC DNA]</scope>
    <source>
        <strain evidence="1 2">WQ 127069</strain>
    </source>
</reference>
<proteinExistence type="predicted"/>
<keyword evidence="2" id="KW-1185">Reference proteome</keyword>
<protein>
    <submittedName>
        <fullName evidence="1">Uncharacterized protein</fullName>
    </submittedName>
</protein>
<evidence type="ECO:0000313" key="1">
    <source>
        <dbReference type="EMBL" id="MCU6792393.1"/>
    </source>
</evidence>
<organism evidence="1 2">
    <name type="scientific">Paenibacillus baimaensis</name>
    <dbReference type="NCBI Taxonomy" id="2982185"/>
    <lineage>
        <taxon>Bacteria</taxon>
        <taxon>Bacillati</taxon>
        <taxon>Bacillota</taxon>
        <taxon>Bacilli</taxon>
        <taxon>Bacillales</taxon>
        <taxon>Paenibacillaceae</taxon>
        <taxon>Paenibacillus</taxon>
    </lineage>
</organism>
<dbReference type="RefSeq" id="WP_262683784.1">
    <property type="nucleotide sequence ID" value="NZ_JAOQIO010000023.1"/>
</dbReference>
<dbReference type="EMBL" id="JAOQIO010000023">
    <property type="protein sequence ID" value="MCU6792393.1"/>
    <property type="molecule type" value="Genomic_DNA"/>
</dbReference>
<sequence length="712" mass="83929">MEQPIKKKVYNNIVYGKGYTDGRYSESLFNLDIDSYKIDDLIYEDDRTTCLATDISTHFVSTFQNMYQKEVSDKQRKFSLDCARLIFSELKFPDQTVVIPAKAGFGKSTLIQSILETIIGKIDAFHENEKEIDIGMIIVSDRIEDLKKIQSKIREEFGYHDEFKQTDWVYVMEGWNKENCSNGVSEYYQGCCTTRNCPSYKDCWVFKQRFEQNDSPIVAMSNERFSYYRAERMSQFYTYNAYKGLLPRKVIIIDEKPVLEKQLNVDETLLLKLSQAVNGMRIADLAEERDNKMYMKDALHQVSGRILELQKQYKDYRSRIVFNDEDIFDDKFLKLFSRYFRYQFSDELTAIQILFKSGGLFCNTTNSVYFKSIFPKEEFRIENFRTYIFDATGEGDPSYTDEFIHFNIDDYKEYTNLTFYIVSENMSRNSIEKSKSKLKVAADWIHKTFKETTYVVSYKMCGKMNANQQLTRLLKNNTCVVLDKDKNGKNIVPYFGNTKGKNLFQHCRKMVQVGWNRLPSDETVAAFMYTFIKLEELCKLNDSDMKKVQGYIQFDWINSVFGHDNINIFELRRLMVDLEQEVFRTKVRDFSSNEPVCIYLFGGDFRLKEMIAQRFKGCKFDVLVIPEFDLEKYHQNGIDKQEKLLYKFISEEWDAQPVPIKQIRELLGITDSYWSRLIKKENIQKLIGDKQIKISRLKGRGGDSYMHCLLVN</sequence>
<dbReference type="Proteomes" id="UP001652445">
    <property type="component" value="Unassembled WGS sequence"/>
</dbReference>
<accession>A0ABT2UCN1</accession>
<name>A0ABT2UCN1_9BACL</name>
<evidence type="ECO:0000313" key="2">
    <source>
        <dbReference type="Proteomes" id="UP001652445"/>
    </source>
</evidence>
<comment type="caution">
    <text evidence="1">The sequence shown here is derived from an EMBL/GenBank/DDBJ whole genome shotgun (WGS) entry which is preliminary data.</text>
</comment>
<gene>
    <name evidence="1" type="ORF">OB236_09655</name>
</gene>